<keyword evidence="2" id="KW-1185">Reference proteome</keyword>
<organism evidence="1 2">
    <name type="scientific">Psychroflexus lacisalsi</name>
    <dbReference type="NCBI Taxonomy" id="503928"/>
    <lineage>
        <taxon>Bacteria</taxon>
        <taxon>Pseudomonadati</taxon>
        <taxon>Bacteroidota</taxon>
        <taxon>Flavobacteriia</taxon>
        <taxon>Flavobacteriales</taxon>
        <taxon>Flavobacteriaceae</taxon>
        <taxon>Psychroflexus</taxon>
    </lineage>
</organism>
<protein>
    <recommendedName>
        <fullName evidence="3">Glycosyltransferase subfamily 4-like N-terminal domain-containing protein</fullName>
    </recommendedName>
</protein>
<dbReference type="SUPFAM" id="SSF53756">
    <property type="entry name" value="UDP-Glycosyltransferase/glycogen phosphorylase"/>
    <property type="match status" value="1"/>
</dbReference>
<dbReference type="Gene3D" id="3.40.50.2000">
    <property type="entry name" value="Glycogen Phosphorylase B"/>
    <property type="match status" value="1"/>
</dbReference>
<dbReference type="RefSeq" id="WP_224453262.1">
    <property type="nucleotide sequence ID" value="NZ_BAAAGG010000005.1"/>
</dbReference>
<evidence type="ECO:0008006" key="3">
    <source>
        <dbReference type="Google" id="ProtNLM"/>
    </source>
</evidence>
<gene>
    <name evidence="1" type="ORF">GCM10009433_07110</name>
</gene>
<evidence type="ECO:0000313" key="2">
    <source>
        <dbReference type="Proteomes" id="UP001500185"/>
    </source>
</evidence>
<reference evidence="1 2" key="1">
    <citation type="journal article" date="2019" name="Int. J. Syst. Evol. Microbiol.">
        <title>The Global Catalogue of Microorganisms (GCM) 10K type strain sequencing project: providing services to taxonomists for standard genome sequencing and annotation.</title>
        <authorList>
            <consortium name="The Broad Institute Genomics Platform"/>
            <consortium name="The Broad Institute Genome Sequencing Center for Infectious Disease"/>
            <person name="Wu L."/>
            <person name="Ma J."/>
        </authorList>
    </citation>
    <scope>NUCLEOTIDE SEQUENCE [LARGE SCALE GENOMIC DNA]</scope>
    <source>
        <strain evidence="1 2">JCM 16231</strain>
    </source>
</reference>
<dbReference type="Proteomes" id="UP001500185">
    <property type="component" value="Unassembled WGS sequence"/>
</dbReference>
<name>A0ABN1K3W6_9FLAO</name>
<dbReference type="EMBL" id="BAAAGG010000005">
    <property type="protein sequence ID" value="GAA0754037.1"/>
    <property type="molecule type" value="Genomic_DNA"/>
</dbReference>
<accession>A0ABN1K3W6</accession>
<comment type="caution">
    <text evidence="1">The sequence shown here is derived from an EMBL/GenBank/DDBJ whole genome shotgun (WGS) entry which is preliminary data.</text>
</comment>
<evidence type="ECO:0000313" key="1">
    <source>
        <dbReference type="EMBL" id="GAA0754037.1"/>
    </source>
</evidence>
<proteinExistence type="predicted"/>
<sequence>MKSKKILIISRSFFPINSPRSFRTTELAREMACKGHKVTLLLPHNSKTQKGMAFADENNIKLEFFGPLNWQPFVKSKILGDWNRKFGRLLFLLFEYPNIEIYFKLPKYLKRINKKYDLVLSIAVPHENHWAVAKIQSKKPIAKTWIADCGDPFVGNKLESIAPPFYFKALENSFLKYANYVTVPTHGAIEAYNKKYQNKLKVVPQGFSFKGIELGEYIKNPSKIKFAYAGSISLKGIRNPLNFIEYLLTLDLNFEFHVFSKQANSLKDLADRSSGRLILHNGIPRSELLIKLSVMDFLVNLDNVSTTASPSKLIDYSLAKRPILNINPFNPETDLIDEFLSGDYANQFMLNDLQQYNIENVVQKFLDLTE</sequence>